<dbReference type="GO" id="GO:0051287">
    <property type="term" value="F:NAD binding"/>
    <property type="evidence" value="ECO:0007669"/>
    <property type="project" value="InterPro"/>
</dbReference>
<evidence type="ECO:0000256" key="1">
    <source>
        <dbReference type="ARBA" id="ARBA00023002"/>
    </source>
</evidence>
<dbReference type="PIRSF" id="PIRSF000103">
    <property type="entry name" value="HIBADH"/>
    <property type="match status" value="1"/>
</dbReference>
<dbReference type="InterPro" id="IPR013328">
    <property type="entry name" value="6PGD_dom2"/>
</dbReference>
<dbReference type="SUPFAM" id="SSF48179">
    <property type="entry name" value="6-phosphogluconate dehydrogenase C-terminal domain-like"/>
    <property type="match status" value="1"/>
</dbReference>
<dbReference type="Pfam" id="PF03446">
    <property type="entry name" value="NAD_binding_2"/>
    <property type="match status" value="1"/>
</dbReference>
<evidence type="ECO:0000259" key="4">
    <source>
        <dbReference type="Pfam" id="PF03446"/>
    </source>
</evidence>
<feature type="active site" evidence="3">
    <location>
        <position position="167"/>
    </location>
</feature>
<dbReference type="InterPro" id="IPR006115">
    <property type="entry name" value="6PGDH_NADP-bd"/>
</dbReference>
<dbReference type="EMBL" id="OMOI01000002">
    <property type="protein sequence ID" value="SPF78636.1"/>
    <property type="molecule type" value="Genomic_DNA"/>
</dbReference>
<dbReference type="InterPro" id="IPR015815">
    <property type="entry name" value="HIBADH-related"/>
</dbReference>
<keyword evidence="7" id="KW-1185">Reference proteome</keyword>
<dbReference type="PANTHER" id="PTHR43060">
    <property type="entry name" value="3-HYDROXYISOBUTYRATE DEHYDROGENASE-LIKE 1, MITOCHONDRIAL-RELATED"/>
    <property type="match status" value="1"/>
</dbReference>
<evidence type="ECO:0000313" key="7">
    <source>
        <dbReference type="Proteomes" id="UP000244911"/>
    </source>
</evidence>
<name>A0A2R8ARD3_9RHOB</name>
<dbReference type="Gene3D" id="1.10.1040.10">
    <property type="entry name" value="N-(1-d-carboxylethyl)-l-norvaline Dehydrogenase, domain 2"/>
    <property type="match status" value="1"/>
</dbReference>
<evidence type="ECO:0000313" key="6">
    <source>
        <dbReference type="EMBL" id="SPF78636.1"/>
    </source>
</evidence>
<feature type="domain" description="3-hydroxyisobutyrate dehydrogenase-like NAD-binding" evidence="5">
    <location>
        <begin position="161"/>
        <end position="279"/>
    </location>
</feature>
<reference evidence="7" key="1">
    <citation type="submission" date="2018-03" db="EMBL/GenBank/DDBJ databases">
        <authorList>
            <person name="Rodrigo-Torres L."/>
            <person name="Arahal R. D."/>
            <person name="Lucena T."/>
        </authorList>
    </citation>
    <scope>NUCLEOTIDE SEQUENCE [LARGE SCALE GENOMIC DNA]</scope>
    <source>
        <strain evidence="7">CECT 8811</strain>
    </source>
</reference>
<sequence length="315" mass="33496">MKIGFVGLGNVGGKLAGSLLRNGKDLTVLDLNPELVEDFVSRGAEAADSPAALMRDCDVVITCLPSPAACNAVVSEMLDEVCEGKIWLEMSTTDEAEVKRLGSEVIARGGAAVDCPVSGGCHRADTGNISIFAGCDRATFERVLPILTVLGRRVLHTGELGSASVLKVMTNYLATANLLTCCEALVTMKAAGLDLATTYEAIKISSGTSFVHETESQVILNGSRDISFTMDLVKKDIGLFQDIADRANVPLEISPLMIEIFKDGIARFGERAQSDDIIRRLEEATGLDITAPGFPAEMTDDEPEEPGYEVVPARG</sequence>
<dbReference type="AlphaFoldDB" id="A0A2R8ARD3"/>
<dbReference type="OrthoDB" id="9812907at2"/>
<organism evidence="6 7">
    <name type="scientific">Aliiroseovarius pelagivivens</name>
    <dbReference type="NCBI Taxonomy" id="1639690"/>
    <lineage>
        <taxon>Bacteria</taxon>
        <taxon>Pseudomonadati</taxon>
        <taxon>Pseudomonadota</taxon>
        <taxon>Alphaproteobacteria</taxon>
        <taxon>Rhodobacterales</taxon>
        <taxon>Paracoccaceae</taxon>
        <taxon>Aliiroseovarius</taxon>
    </lineage>
</organism>
<keyword evidence="1 6" id="KW-0560">Oxidoreductase</keyword>
<feature type="domain" description="6-phosphogluconate dehydrogenase NADP-binding" evidence="4">
    <location>
        <begin position="2"/>
        <end position="158"/>
    </location>
</feature>
<dbReference type="GO" id="GO:0043718">
    <property type="term" value="F:2-hydroxymethylglutarate dehydrogenase activity"/>
    <property type="evidence" value="ECO:0007669"/>
    <property type="project" value="UniProtKB-EC"/>
</dbReference>
<accession>A0A2R8ARD3</accession>
<dbReference type="RefSeq" id="WP_108857637.1">
    <property type="nucleotide sequence ID" value="NZ_OMOI01000002.1"/>
</dbReference>
<keyword evidence="2" id="KW-0520">NAD</keyword>
<evidence type="ECO:0000259" key="5">
    <source>
        <dbReference type="Pfam" id="PF14833"/>
    </source>
</evidence>
<dbReference type="PANTHER" id="PTHR43060:SF15">
    <property type="entry name" value="3-HYDROXYISOBUTYRATE DEHYDROGENASE-LIKE 1, MITOCHONDRIAL-RELATED"/>
    <property type="match status" value="1"/>
</dbReference>
<proteinExistence type="predicted"/>
<dbReference type="InterPro" id="IPR008927">
    <property type="entry name" value="6-PGluconate_DH-like_C_sf"/>
</dbReference>
<dbReference type="Gene3D" id="3.40.50.720">
    <property type="entry name" value="NAD(P)-binding Rossmann-like Domain"/>
    <property type="match status" value="1"/>
</dbReference>
<evidence type="ECO:0000256" key="2">
    <source>
        <dbReference type="ARBA" id="ARBA00023027"/>
    </source>
</evidence>
<gene>
    <name evidence="6" type="primary">Hgd</name>
    <name evidence="6" type="ORF">ALP8811_02565</name>
</gene>
<dbReference type="Proteomes" id="UP000244911">
    <property type="component" value="Unassembled WGS sequence"/>
</dbReference>
<dbReference type="GO" id="GO:0050661">
    <property type="term" value="F:NADP binding"/>
    <property type="evidence" value="ECO:0007669"/>
    <property type="project" value="InterPro"/>
</dbReference>
<evidence type="ECO:0000256" key="3">
    <source>
        <dbReference type="PIRSR" id="PIRSR000103-1"/>
    </source>
</evidence>
<dbReference type="InterPro" id="IPR036291">
    <property type="entry name" value="NAD(P)-bd_dom_sf"/>
</dbReference>
<dbReference type="Pfam" id="PF14833">
    <property type="entry name" value="NAD_binding_11"/>
    <property type="match status" value="1"/>
</dbReference>
<dbReference type="InterPro" id="IPR029154">
    <property type="entry name" value="HIBADH-like_NADP-bd"/>
</dbReference>
<dbReference type="SUPFAM" id="SSF51735">
    <property type="entry name" value="NAD(P)-binding Rossmann-fold domains"/>
    <property type="match status" value="1"/>
</dbReference>
<protein>
    <submittedName>
        <fullName evidence="6">2-(Hydroxymethyl)glutarate dehydrogenase</fullName>
        <ecNumber evidence="6">1.1.1.291</ecNumber>
    </submittedName>
</protein>
<dbReference type="EC" id="1.1.1.291" evidence="6"/>